<keyword evidence="3 7" id="KW-0597">Phosphoprotein</keyword>
<feature type="domain" description="PAS" evidence="10">
    <location>
        <begin position="416"/>
        <end position="488"/>
    </location>
</feature>
<protein>
    <recommendedName>
        <fullName evidence="2">histidine kinase</fullName>
        <ecNumber evidence="2">2.7.13.3</ecNumber>
    </recommendedName>
</protein>
<dbReference type="Pfam" id="PF13426">
    <property type="entry name" value="PAS_9"/>
    <property type="match status" value="1"/>
</dbReference>
<dbReference type="InterPro" id="IPR000700">
    <property type="entry name" value="PAS-assoc_C"/>
</dbReference>
<evidence type="ECO:0000259" key="9">
    <source>
        <dbReference type="PROSITE" id="PS50110"/>
    </source>
</evidence>
<dbReference type="SUPFAM" id="SSF55785">
    <property type="entry name" value="PYP-like sensor domain (PAS domain)"/>
    <property type="match status" value="4"/>
</dbReference>
<evidence type="ECO:0000259" key="10">
    <source>
        <dbReference type="PROSITE" id="PS50112"/>
    </source>
</evidence>
<dbReference type="SUPFAM" id="SSF52172">
    <property type="entry name" value="CheY-like"/>
    <property type="match status" value="1"/>
</dbReference>
<dbReference type="PROSITE" id="PS50110">
    <property type="entry name" value="RESPONSE_REGULATORY"/>
    <property type="match status" value="1"/>
</dbReference>
<dbReference type="InterPro" id="IPR029016">
    <property type="entry name" value="GAF-like_dom_sf"/>
</dbReference>
<dbReference type="InterPro" id="IPR036890">
    <property type="entry name" value="HATPase_C_sf"/>
</dbReference>
<dbReference type="InterPro" id="IPR000014">
    <property type="entry name" value="PAS"/>
</dbReference>
<dbReference type="InterPro" id="IPR003018">
    <property type="entry name" value="GAF"/>
</dbReference>
<dbReference type="InterPro" id="IPR036097">
    <property type="entry name" value="HisK_dim/P_sf"/>
</dbReference>
<dbReference type="PROSITE" id="PS50113">
    <property type="entry name" value="PAC"/>
    <property type="match status" value="1"/>
</dbReference>
<evidence type="ECO:0000256" key="7">
    <source>
        <dbReference type="PROSITE-ProRule" id="PRU00169"/>
    </source>
</evidence>
<dbReference type="SUPFAM" id="SSF47384">
    <property type="entry name" value="Homodimeric domain of signal transducing histidine kinase"/>
    <property type="match status" value="1"/>
</dbReference>
<dbReference type="InterPro" id="IPR004358">
    <property type="entry name" value="Sig_transdc_His_kin-like_C"/>
</dbReference>
<dbReference type="InterPro" id="IPR005467">
    <property type="entry name" value="His_kinase_dom"/>
</dbReference>
<evidence type="ECO:0000313" key="13">
    <source>
        <dbReference type="Proteomes" id="UP001597510"/>
    </source>
</evidence>
<dbReference type="SMART" id="SM00388">
    <property type="entry name" value="HisKA"/>
    <property type="match status" value="1"/>
</dbReference>
<dbReference type="SMART" id="SM00091">
    <property type="entry name" value="PAS"/>
    <property type="match status" value="3"/>
</dbReference>
<dbReference type="PANTHER" id="PTHR45339:SF1">
    <property type="entry name" value="HYBRID SIGNAL TRANSDUCTION HISTIDINE KINASE J"/>
    <property type="match status" value="1"/>
</dbReference>
<feature type="domain" description="Histidine kinase" evidence="8">
    <location>
        <begin position="700"/>
        <end position="921"/>
    </location>
</feature>
<dbReference type="SMART" id="SM00387">
    <property type="entry name" value="HATPase_c"/>
    <property type="match status" value="1"/>
</dbReference>
<feature type="domain" description="PAC" evidence="11">
    <location>
        <begin position="506"/>
        <end position="558"/>
    </location>
</feature>
<evidence type="ECO:0000256" key="2">
    <source>
        <dbReference type="ARBA" id="ARBA00012438"/>
    </source>
</evidence>
<dbReference type="SMART" id="SM00065">
    <property type="entry name" value="GAF"/>
    <property type="match status" value="1"/>
</dbReference>
<dbReference type="SMART" id="SM00086">
    <property type="entry name" value="PAC"/>
    <property type="match status" value="4"/>
</dbReference>
<sequence>MTDLLPVPTNEKERLQALKSYNLLDSVSEKEFDRLTQLASLICGVPISVITLIDEDRQWFKSKIGLENNETTRDISFCQYTIMDDIIFEVEDATKDTRFKDNPLVTGDPNIRFYAGYPLIDPDGYALGSLCVIDNKPKKLNQDQETALTLLAQEVITQIIARREKEELKHYETLFNLSDDLICMGGTDGHFKRINPAFEKTLGWTNEQMIEHPIVEFINPEDRAHTQEQLTQLAEGAAVVNVNNRFRTTDNNYRLLQWVVTKDPVTEILYAIARDITEQNQTAQELIETKNLLESTSRIAKTGGWKITLDTDEVWFSETTKDIYEVEDNYLPTINGMINFTKEGESRYIAEKALPHAVEIGEPFDTEMQIVTAKGNTKWVRVLGKAEFKHNKPNIIYGTIQDIDKEKQTRLELDKVNTELKAILDADSGVSIITTDPYGTIRTFNKGSELMLGYKAKEVIDLKKANIFHAPEEVNAYAKRISKELNIELRTPDESLIAKARLGTTDTNEWTYITKDGTRITVELSLTPLTNKENEITGFVGIAKDITAKKIWERKIMLSEERHRGFFEHSQGLMCTHDLNGRFLTVNPAGAELLGYSAEEYLQKTLFDLVPAEYADIVKAYLAQIEQVGYFKGLMKVQHRDGSIKTWMYNNILSELIDGQKYVIGNAVDMTERILMEKELIKAKVQAEQNAHAKDVFLANMSHEIRTPMNAIVGFANLLKDTTLNEEQAEFLSYIITSTENLLGIINDILDISKIESGHIVIEEVPFSIKEITRTVKNILKNKADDKGLLLDCNVADNVPDTLLGDPTRLNQILLNLTNNALKFTTTGSVNIMVEQSGSTDTESTISFKVIDTGIGIAQDKLQMIFDRFTQANSDTTRKYGGTGLGLSISKSLVELQNGTLWVESVPDQGSTFAFTITYKKVKEEQNKNKNGNNALLRIDKDVHVLLVEDNVLNQKLALRVLEKFGFTSDLAVNGKIATEKVRDNKYDVILMDLQMPEMDGYQATLYIRQELKDNTPIMAMTAHSLVGEKDKCIEIGMNEYITKPFNQRELFEKITSFV</sequence>
<evidence type="ECO:0000313" key="12">
    <source>
        <dbReference type="EMBL" id="MFD2519588.1"/>
    </source>
</evidence>
<feature type="domain" description="Response regulatory" evidence="9">
    <location>
        <begin position="944"/>
        <end position="1059"/>
    </location>
</feature>
<dbReference type="Gene3D" id="3.40.50.2300">
    <property type="match status" value="1"/>
</dbReference>
<evidence type="ECO:0000256" key="6">
    <source>
        <dbReference type="ARBA" id="ARBA00023012"/>
    </source>
</evidence>
<dbReference type="Pfam" id="PF01590">
    <property type="entry name" value="GAF"/>
    <property type="match status" value="1"/>
</dbReference>
<dbReference type="InterPro" id="IPR001610">
    <property type="entry name" value="PAC"/>
</dbReference>
<dbReference type="EMBL" id="JBHULC010000003">
    <property type="protein sequence ID" value="MFD2519588.1"/>
    <property type="molecule type" value="Genomic_DNA"/>
</dbReference>
<dbReference type="Gene3D" id="3.30.450.20">
    <property type="entry name" value="PAS domain"/>
    <property type="match status" value="4"/>
</dbReference>
<dbReference type="CDD" id="cd17546">
    <property type="entry name" value="REC_hyHK_CKI1_RcsC-like"/>
    <property type="match status" value="1"/>
</dbReference>
<keyword evidence="5" id="KW-0418">Kinase</keyword>
<dbReference type="PRINTS" id="PR00344">
    <property type="entry name" value="BCTRLSENSOR"/>
</dbReference>
<dbReference type="CDD" id="cd00082">
    <property type="entry name" value="HisKA"/>
    <property type="match status" value="1"/>
</dbReference>
<dbReference type="InterPro" id="IPR003594">
    <property type="entry name" value="HATPase_dom"/>
</dbReference>
<dbReference type="PROSITE" id="PS50112">
    <property type="entry name" value="PAS"/>
    <property type="match status" value="3"/>
</dbReference>
<dbReference type="Pfam" id="PF00989">
    <property type="entry name" value="PAS"/>
    <property type="match status" value="1"/>
</dbReference>
<dbReference type="Pfam" id="PF00512">
    <property type="entry name" value="HisKA"/>
    <property type="match status" value="1"/>
</dbReference>
<dbReference type="Pfam" id="PF08448">
    <property type="entry name" value="PAS_4"/>
    <property type="match status" value="1"/>
</dbReference>
<evidence type="ECO:0000259" key="11">
    <source>
        <dbReference type="PROSITE" id="PS50113"/>
    </source>
</evidence>
<evidence type="ECO:0000259" key="8">
    <source>
        <dbReference type="PROSITE" id="PS50109"/>
    </source>
</evidence>
<evidence type="ECO:0000256" key="4">
    <source>
        <dbReference type="ARBA" id="ARBA00022679"/>
    </source>
</evidence>
<dbReference type="CDD" id="cd16922">
    <property type="entry name" value="HATPase_EvgS-ArcB-TorS-like"/>
    <property type="match status" value="1"/>
</dbReference>
<dbReference type="SUPFAM" id="SSF55781">
    <property type="entry name" value="GAF domain-like"/>
    <property type="match status" value="1"/>
</dbReference>
<dbReference type="PROSITE" id="PS50109">
    <property type="entry name" value="HIS_KIN"/>
    <property type="match status" value="1"/>
</dbReference>
<proteinExistence type="predicted"/>
<evidence type="ECO:0000256" key="1">
    <source>
        <dbReference type="ARBA" id="ARBA00000085"/>
    </source>
</evidence>
<dbReference type="Gene3D" id="3.30.450.40">
    <property type="match status" value="1"/>
</dbReference>
<dbReference type="Proteomes" id="UP001597510">
    <property type="component" value="Unassembled WGS sequence"/>
</dbReference>
<comment type="caution">
    <text evidence="12">The sequence shown here is derived from an EMBL/GenBank/DDBJ whole genome shotgun (WGS) entry which is preliminary data.</text>
</comment>
<dbReference type="Gene3D" id="3.30.565.10">
    <property type="entry name" value="Histidine kinase-like ATPase, C-terminal domain"/>
    <property type="match status" value="1"/>
</dbReference>
<gene>
    <name evidence="12" type="ORF">ACFSR2_01750</name>
</gene>
<keyword evidence="6" id="KW-0902">Two-component regulatory system</keyword>
<dbReference type="RefSeq" id="WP_340236624.1">
    <property type="nucleotide sequence ID" value="NZ_JBBEWC010000006.1"/>
</dbReference>
<evidence type="ECO:0000256" key="5">
    <source>
        <dbReference type="ARBA" id="ARBA00022777"/>
    </source>
</evidence>
<dbReference type="SUPFAM" id="SSF55874">
    <property type="entry name" value="ATPase domain of HSP90 chaperone/DNA topoisomerase II/histidine kinase"/>
    <property type="match status" value="1"/>
</dbReference>
<dbReference type="InterPro" id="IPR035965">
    <property type="entry name" value="PAS-like_dom_sf"/>
</dbReference>
<keyword evidence="13" id="KW-1185">Reference proteome</keyword>
<feature type="domain" description="PAS" evidence="10">
    <location>
        <begin position="559"/>
        <end position="629"/>
    </location>
</feature>
<dbReference type="Pfam" id="PF00072">
    <property type="entry name" value="Response_reg"/>
    <property type="match status" value="1"/>
</dbReference>
<dbReference type="EC" id="2.7.13.3" evidence="2"/>
<organism evidence="12 13">
    <name type="scientific">Emticicia soli</name>
    <dbReference type="NCBI Taxonomy" id="2027878"/>
    <lineage>
        <taxon>Bacteria</taxon>
        <taxon>Pseudomonadati</taxon>
        <taxon>Bacteroidota</taxon>
        <taxon>Cytophagia</taxon>
        <taxon>Cytophagales</taxon>
        <taxon>Leadbetterellaceae</taxon>
        <taxon>Emticicia</taxon>
    </lineage>
</organism>
<name>A0ABW5J390_9BACT</name>
<evidence type="ECO:0000256" key="3">
    <source>
        <dbReference type="ARBA" id="ARBA00022553"/>
    </source>
</evidence>
<dbReference type="InterPro" id="IPR003661">
    <property type="entry name" value="HisK_dim/P_dom"/>
</dbReference>
<dbReference type="NCBIfam" id="TIGR00229">
    <property type="entry name" value="sensory_box"/>
    <property type="match status" value="3"/>
</dbReference>
<dbReference type="CDD" id="cd00130">
    <property type="entry name" value="PAS"/>
    <property type="match status" value="3"/>
</dbReference>
<dbReference type="Gene3D" id="1.10.287.130">
    <property type="match status" value="1"/>
</dbReference>
<dbReference type="InterPro" id="IPR013767">
    <property type="entry name" value="PAS_fold"/>
</dbReference>
<dbReference type="InterPro" id="IPR011006">
    <property type="entry name" value="CheY-like_superfamily"/>
</dbReference>
<dbReference type="InterPro" id="IPR013656">
    <property type="entry name" value="PAS_4"/>
</dbReference>
<dbReference type="PANTHER" id="PTHR45339">
    <property type="entry name" value="HYBRID SIGNAL TRANSDUCTION HISTIDINE KINASE J"/>
    <property type="match status" value="1"/>
</dbReference>
<dbReference type="SMART" id="SM00448">
    <property type="entry name" value="REC"/>
    <property type="match status" value="1"/>
</dbReference>
<feature type="modified residue" description="4-aspartylphosphate" evidence="7">
    <location>
        <position position="993"/>
    </location>
</feature>
<comment type="catalytic activity">
    <reaction evidence="1">
        <text>ATP + protein L-histidine = ADP + protein N-phospho-L-histidine.</text>
        <dbReference type="EC" id="2.7.13.3"/>
    </reaction>
</comment>
<keyword evidence="4" id="KW-0808">Transferase</keyword>
<reference evidence="13" key="1">
    <citation type="journal article" date="2019" name="Int. J. Syst. Evol. Microbiol.">
        <title>The Global Catalogue of Microorganisms (GCM) 10K type strain sequencing project: providing services to taxonomists for standard genome sequencing and annotation.</title>
        <authorList>
            <consortium name="The Broad Institute Genomics Platform"/>
            <consortium name="The Broad Institute Genome Sequencing Center for Infectious Disease"/>
            <person name="Wu L."/>
            <person name="Ma J."/>
        </authorList>
    </citation>
    <scope>NUCLEOTIDE SEQUENCE [LARGE SCALE GENOMIC DNA]</scope>
    <source>
        <strain evidence="13">KCTC 52344</strain>
    </source>
</reference>
<feature type="domain" description="PAS" evidence="10">
    <location>
        <begin position="167"/>
        <end position="237"/>
    </location>
</feature>
<dbReference type="Pfam" id="PF02518">
    <property type="entry name" value="HATPase_c"/>
    <property type="match status" value="1"/>
</dbReference>
<accession>A0ABW5J390</accession>
<dbReference type="InterPro" id="IPR001789">
    <property type="entry name" value="Sig_transdc_resp-reg_receiver"/>
</dbReference>